<name>A0A1K1N8H6_SELRU</name>
<keyword evidence="3 4" id="KW-0975">Bacterial flagellum</keyword>
<keyword evidence="7" id="KW-0969">Cilium</keyword>
<feature type="domain" description="Flagellin C-terminal" evidence="6">
    <location>
        <begin position="578"/>
        <end position="662"/>
    </location>
</feature>
<dbReference type="EMBL" id="FPJA01000005">
    <property type="protein sequence ID" value="SFW31549.1"/>
    <property type="molecule type" value="Genomic_DNA"/>
</dbReference>
<evidence type="ECO:0000256" key="4">
    <source>
        <dbReference type="RuleBase" id="RU362073"/>
    </source>
</evidence>
<gene>
    <name evidence="7" type="ORF">SAMN02910323_1252</name>
</gene>
<dbReference type="PANTHER" id="PTHR42792">
    <property type="entry name" value="FLAGELLIN"/>
    <property type="match status" value="1"/>
</dbReference>
<dbReference type="Proteomes" id="UP000182958">
    <property type="component" value="Unassembled WGS sequence"/>
</dbReference>
<accession>A0A1K1N8H6</accession>
<dbReference type="Gene3D" id="1.20.1330.10">
    <property type="entry name" value="f41 fragment of flagellin, N-terminal domain"/>
    <property type="match status" value="2"/>
</dbReference>
<feature type="domain" description="Flagellin N-terminal" evidence="5">
    <location>
        <begin position="5"/>
        <end position="141"/>
    </location>
</feature>
<dbReference type="Gene3D" id="3.30.70.2120">
    <property type="match status" value="1"/>
</dbReference>
<dbReference type="PRINTS" id="PR00207">
    <property type="entry name" value="FLAGELLIN"/>
</dbReference>
<dbReference type="SUPFAM" id="SSF64518">
    <property type="entry name" value="Phase 1 flagellin"/>
    <property type="match status" value="2"/>
</dbReference>
<dbReference type="Gene3D" id="6.10.10.10">
    <property type="entry name" value="Flagellar export chaperone, C-terminal domain"/>
    <property type="match status" value="1"/>
</dbReference>
<keyword evidence="7" id="KW-0966">Cell projection</keyword>
<dbReference type="RefSeq" id="WP_072305927.1">
    <property type="nucleotide sequence ID" value="NZ_FPJA01000005.1"/>
</dbReference>
<keyword evidence="4" id="KW-0964">Secreted</keyword>
<dbReference type="PANTHER" id="PTHR42792:SF2">
    <property type="entry name" value="FLAGELLIN"/>
    <property type="match status" value="1"/>
</dbReference>
<dbReference type="GO" id="GO:0005198">
    <property type="term" value="F:structural molecule activity"/>
    <property type="evidence" value="ECO:0007669"/>
    <property type="project" value="UniProtKB-UniRule"/>
</dbReference>
<evidence type="ECO:0000256" key="1">
    <source>
        <dbReference type="ARBA" id="ARBA00005709"/>
    </source>
</evidence>
<dbReference type="InterPro" id="IPR001029">
    <property type="entry name" value="Flagellin_N"/>
</dbReference>
<evidence type="ECO:0000259" key="5">
    <source>
        <dbReference type="Pfam" id="PF00669"/>
    </source>
</evidence>
<evidence type="ECO:0000256" key="3">
    <source>
        <dbReference type="ARBA" id="ARBA00023143"/>
    </source>
</evidence>
<comment type="function">
    <text evidence="4">Flagellin is the subunit protein which polymerizes to form the filaments of bacterial flagella.</text>
</comment>
<dbReference type="GO" id="GO:0005576">
    <property type="term" value="C:extracellular region"/>
    <property type="evidence" value="ECO:0007669"/>
    <property type="project" value="UniProtKB-SubCell"/>
</dbReference>
<sequence length="663" mass="70011">MAMVVKNNMSAVMTLGVLNKNSSALAKSLEKVSTGMKVNSAADDNSGFAIAERMQVRVRALDQADQNTQNGANMLKVAEGSVSSTVDILRTMKEKAINAANDTNTDTDRSIIQKELDQYIDQIDDNALVTYNGKTLVDGSKMSKGNATRTALTNASLDAKTTGATALVDLQNRNGESLNILTTDKITVSYVIQGKNYSKEIDIDSVKTLNDVLTEAIEPYTMDSDNPQVRAAYDTYNGSVNSATAIYNAAASSANSIYNSTEASAKETYNTKVNSATTTYTQAISDADATTTTYSTHTGITLSAAMSYATGDVSTHSSQYAINSAILSEHPESDTAYWNSVSAMYASLGLSMNYSIYSSSASENSNNAIAAQTAYTTFSTRLSTLKSEAQSDYDSAVSSAATERDNKISTAASTRNVAVAAAKTALNSAISAAIEVLNNDLDAIGDLIPYKLTMEASNIVGKDAAGNDVYTADKGTALTITAAAAGEKFQLAGFTFNVTDANGQIKKSVNAVLDNFTESIRALNASKDNSITFQVDAKANQAIKIGLTDMRSGALGLKGSDGRTLSLATQENANAAVNVLDNALKKALDQQTDIGSIASRLEQTSSNLHIARDNVLASESTIRDADMAKEMTEYTKNNILLQASQSMLAQANQSSSGVLSLLQ</sequence>
<keyword evidence="8" id="KW-1185">Reference proteome</keyword>
<protein>
    <recommendedName>
        <fullName evidence="2 4">Flagellin</fullName>
    </recommendedName>
</protein>
<proteinExistence type="inferred from homology"/>
<comment type="similarity">
    <text evidence="1 4">Belongs to the bacterial flagellin family.</text>
</comment>
<keyword evidence="7" id="KW-0282">Flagellum</keyword>
<dbReference type="Pfam" id="PF00700">
    <property type="entry name" value="Flagellin_C"/>
    <property type="match status" value="1"/>
</dbReference>
<dbReference type="AlphaFoldDB" id="A0A1K1N8H6"/>
<dbReference type="InterPro" id="IPR046358">
    <property type="entry name" value="Flagellin_C"/>
</dbReference>
<reference evidence="8" key="1">
    <citation type="submission" date="2016-11" db="EMBL/GenBank/DDBJ databases">
        <authorList>
            <person name="Varghese N."/>
            <person name="Submissions S."/>
        </authorList>
    </citation>
    <scope>NUCLEOTIDE SEQUENCE [LARGE SCALE GENOMIC DNA]</scope>
    <source>
        <strain evidence="8">C3</strain>
    </source>
</reference>
<dbReference type="InterPro" id="IPR042187">
    <property type="entry name" value="Flagellin_C_sub2"/>
</dbReference>
<evidence type="ECO:0000256" key="2">
    <source>
        <dbReference type="ARBA" id="ARBA00020110"/>
    </source>
</evidence>
<comment type="subcellular location">
    <subcellularLocation>
        <location evidence="4">Secreted</location>
    </subcellularLocation>
    <subcellularLocation>
        <location evidence="4">Bacterial flagellum</location>
    </subcellularLocation>
</comment>
<evidence type="ECO:0000313" key="7">
    <source>
        <dbReference type="EMBL" id="SFW31549.1"/>
    </source>
</evidence>
<organism evidence="7 8">
    <name type="scientific">Selenomonas ruminantium</name>
    <dbReference type="NCBI Taxonomy" id="971"/>
    <lineage>
        <taxon>Bacteria</taxon>
        <taxon>Bacillati</taxon>
        <taxon>Bacillota</taxon>
        <taxon>Negativicutes</taxon>
        <taxon>Selenomonadales</taxon>
        <taxon>Selenomonadaceae</taxon>
        <taxon>Selenomonas</taxon>
    </lineage>
</organism>
<dbReference type="InterPro" id="IPR001492">
    <property type="entry name" value="Flagellin"/>
</dbReference>
<dbReference type="Pfam" id="PF00669">
    <property type="entry name" value="Flagellin_N"/>
    <property type="match status" value="1"/>
</dbReference>
<evidence type="ECO:0000259" key="6">
    <source>
        <dbReference type="Pfam" id="PF00700"/>
    </source>
</evidence>
<dbReference type="GO" id="GO:0009288">
    <property type="term" value="C:bacterial-type flagellum"/>
    <property type="evidence" value="ECO:0007669"/>
    <property type="project" value="UniProtKB-SubCell"/>
</dbReference>
<evidence type="ECO:0000313" key="8">
    <source>
        <dbReference type="Proteomes" id="UP000182958"/>
    </source>
</evidence>